<keyword evidence="4 6" id="KW-1133">Transmembrane helix</keyword>
<feature type="domain" description="Membrane transport protein MMPL" evidence="7">
    <location>
        <begin position="284"/>
        <end position="487"/>
    </location>
</feature>
<dbReference type="RefSeq" id="WP_007186523.1">
    <property type="nucleotide sequence ID" value="NZ_AKGD01000003.1"/>
</dbReference>
<evidence type="ECO:0000313" key="8">
    <source>
        <dbReference type="EMBL" id="EIT68391.1"/>
    </source>
</evidence>
<reference evidence="8 9" key="1">
    <citation type="journal article" date="2012" name="J. Bacteriol.">
        <title>Genome Sequence of n-Alkane-Degrading Hydrocarboniphaga effusa Strain AP103T (ATCC BAA-332T).</title>
        <authorList>
            <person name="Chang H.K."/>
            <person name="Zylstra G.J."/>
            <person name="Chae J.C."/>
        </authorList>
    </citation>
    <scope>NUCLEOTIDE SEQUENCE [LARGE SCALE GENOMIC DNA]</scope>
    <source>
        <strain evidence="8 9">AP103</strain>
    </source>
</reference>
<dbReference type="InterPro" id="IPR050545">
    <property type="entry name" value="Mycobact_MmpL"/>
</dbReference>
<keyword evidence="2" id="KW-1003">Cell membrane</keyword>
<evidence type="ECO:0000256" key="3">
    <source>
        <dbReference type="ARBA" id="ARBA00022692"/>
    </source>
</evidence>
<evidence type="ECO:0000256" key="4">
    <source>
        <dbReference type="ARBA" id="ARBA00022989"/>
    </source>
</evidence>
<dbReference type="PANTHER" id="PTHR33406">
    <property type="entry name" value="MEMBRANE PROTEIN MJ1562-RELATED"/>
    <property type="match status" value="1"/>
</dbReference>
<feature type="transmembrane region" description="Helical" evidence="6">
    <location>
        <begin position="405"/>
        <end position="430"/>
    </location>
</feature>
<dbReference type="Proteomes" id="UP000003704">
    <property type="component" value="Unassembled WGS sequence"/>
</dbReference>
<name>I8HY49_9GAMM</name>
<dbReference type="SUPFAM" id="SSF82866">
    <property type="entry name" value="Multidrug efflux transporter AcrB transmembrane domain"/>
    <property type="match status" value="2"/>
</dbReference>
<dbReference type="STRING" id="1172194.WQQ_35860"/>
<evidence type="ECO:0000256" key="6">
    <source>
        <dbReference type="SAM" id="Phobius"/>
    </source>
</evidence>
<dbReference type="PANTHER" id="PTHR33406:SF10">
    <property type="entry name" value="SSD DOMAIN-CONTAINING PROTEIN"/>
    <property type="match status" value="1"/>
</dbReference>
<dbReference type="Pfam" id="PF03176">
    <property type="entry name" value="MMPL"/>
    <property type="match status" value="2"/>
</dbReference>
<feature type="transmembrane region" description="Helical" evidence="6">
    <location>
        <begin position="826"/>
        <end position="851"/>
    </location>
</feature>
<feature type="transmembrane region" description="Helical" evidence="6">
    <location>
        <begin position="698"/>
        <end position="716"/>
    </location>
</feature>
<keyword evidence="9" id="KW-1185">Reference proteome</keyword>
<feature type="transmembrane region" description="Helical" evidence="6">
    <location>
        <begin position="307"/>
        <end position="326"/>
    </location>
</feature>
<keyword evidence="3 6" id="KW-0812">Transmembrane</keyword>
<feature type="transmembrane region" description="Helical" evidence="6">
    <location>
        <begin position="481"/>
        <end position="512"/>
    </location>
</feature>
<dbReference type="InterPro" id="IPR004869">
    <property type="entry name" value="MMPL_dom"/>
</dbReference>
<feature type="transmembrane region" description="Helical" evidence="6">
    <location>
        <begin position="723"/>
        <end position="745"/>
    </location>
</feature>
<organism evidence="8 9">
    <name type="scientific">Hydrocarboniphaga effusa AP103</name>
    <dbReference type="NCBI Taxonomy" id="1172194"/>
    <lineage>
        <taxon>Bacteria</taxon>
        <taxon>Pseudomonadati</taxon>
        <taxon>Pseudomonadota</taxon>
        <taxon>Gammaproteobacteria</taxon>
        <taxon>Nevskiales</taxon>
        <taxon>Nevskiaceae</taxon>
        <taxon>Hydrocarboniphaga</taxon>
    </lineage>
</organism>
<accession>I8HY49</accession>
<feature type="transmembrane region" description="Helical" evidence="6">
    <location>
        <begin position="794"/>
        <end position="814"/>
    </location>
</feature>
<dbReference type="GO" id="GO:0005886">
    <property type="term" value="C:plasma membrane"/>
    <property type="evidence" value="ECO:0007669"/>
    <property type="project" value="UniProtKB-SubCell"/>
</dbReference>
<dbReference type="PATRIC" id="fig|1172194.4.peg.3480"/>
<feature type="domain" description="Membrane transport protein MMPL" evidence="7">
    <location>
        <begin position="650"/>
        <end position="853"/>
    </location>
</feature>
<dbReference type="EMBL" id="AKGD01000003">
    <property type="protein sequence ID" value="EIT68391.1"/>
    <property type="molecule type" value="Genomic_DNA"/>
</dbReference>
<feature type="transmembrane region" description="Helical" evidence="6">
    <location>
        <begin position="333"/>
        <end position="354"/>
    </location>
</feature>
<feature type="transmembrane region" description="Helical" evidence="6">
    <location>
        <begin position="436"/>
        <end position="460"/>
    </location>
</feature>
<dbReference type="AlphaFoldDB" id="I8HY49"/>
<evidence type="ECO:0000256" key="1">
    <source>
        <dbReference type="ARBA" id="ARBA00004651"/>
    </source>
</evidence>
<dbReference type="Gene3D" id="1.20.1640.10">
    <property type="entry name" value="Multidrug efflux transporter AcrB transmembrane domain"/>
    <property type="match status" value="2"/>
</dbReference>
<keyword evidence="5 6" id="KW-0472">Membrane</keyword>
<gene>
    <name evidence="8" type="ORF">WQQ_35860</name>
</gene>
<dbReference type="OrthoDB" id="5963930at2"/>
<sequence>MHSDSRGWFSTLFVKITEPLIFSKRPLTLTVIALMTLLLGHQASQLQLDSGYEKQLPKDHPYIQVLKEHQQQFGGGNSVLLAVSQKDPAKTVYDGSFLDTLKSATDAVFFLPGVDRTRVSSLFTPNTRFLEVVEGGFRGGNVIPSGFTPSGESLAIVRDNVAKASIVGRLVSNDQRSAMVVAELVDINPRTQEQLDYIKTAHLFEDIRSRFTRDTLYELSLKEDHPPLKAGTIIARTYEDPRGLLFRFKPVAGSATADDGETVEGRYFGSSLDVASKPNPDYNANVDVQIIGFAKVIGDVADASFEVVGFFGLTVFLVWLVLSWYMGSFIIALYPLSCGLLAVIWELGILHLAGYGLDPFAILVPFLVLAISVSHGIQITSFWLLEVADHGLSSFDASRATYRRLVIPGITALITNIIGFGTILLIPIGIVQEMAINAMFGLVAVVVCKKILLPCLLSYAKIGNPERFRRYQNDRDRKLKPVWWHLSVLTLKPAAVTVLLLAATTWAGAWWIARDLQIGELHEGVPALRPDSRYNTDSAFIAANYSIGVDILQVYGRTQKDGCIDYDVMNRINRFGWFLQNTPGVVSTASMAQLDQVVWGKYNESNPRWTQLPRSPDGLVLAGQQFTTSTGLLNEDCSVMPTYVFTKDHRATTIDGVIAAINRFNADAKPDDPVRFELAGGNVGVLAATNDVIKKTEFTVLFWLYLAIIVCVAASFRGLAGVICVVVPLAAVSVFTYAIMVFLGIGQTVATLPVAAFAAGIGVDYGIYIYSVLEENVQSKGMSMREAYADTLHQTGKAVVVTALALSASVATWMLSGLQFQIDMGILLTIMFLANAAAALLMLPAFSTFLIKRSTPKSTEVYAS</sequence>
<evidence type="ECO:0000256" key="5">
    <source>
        <dbReference type="ARBA" id="ARBA00023136"/>
    </source>
</evidence>
<evidence type="ECO:0000259" key="7">
    <source>
        <dbReference type="Pfam" id="PF03176"/>
    </source>
</evidence>
<comment type="subcellular location">
    <subcellularLocation>
        <location evidence="1">Cell membrane</location>
        <topology evidence="1">Multi-pass membrane protein</topology>
    </subcellularLocation>
</comment>
<feature type="transmembrane region" description="Helical" evidence="6">
    <location>
        <begin position="360"/>
        <end position="385"/>
    </location>
</feature>
<evidence type="ECO:0000256" key="2">
    <source>
        <dbReference type="ARBA" id="ARBA00022475"/>
    </source>
</evidence>
<proteinExistence type="predicted"/>
<evidence type="ECO:0000313" key="9">
    <source>
        <dbReference type="Proteomes" id="UP000003704"/>
    </source>
</evidence>
<protein>
    <recommendedName>
        <fullName evidence="7">Membrane transport protein MMPL domain-containing protein</fullName>
    </recommendedName>
</protein>
<feature type="transmembrane region" description="Helical" evidence="6">
    <location>
        <begin position="751"/>
        <end position="773"/>
    </location>
</feature>
<comment type="caution">
    <text evidence="8">The sequence shown here is derived from an EMBL/GenBank/DDBJ whole genome shotgun (WGS) entry which is preliminary data.</text>
</comment>